<comment type="caution">
    <text evidence="1">The sequence shown here is derived from an EMBL/GenBank/DDBJ whole genome shotgun (WGS) entry which is preliminary data.</text>
</comment>
<gene>
    <name evidence="1" type="ORF">N5923_09885</name>
</gene>
<dbReference type="EMBL" id="JAODIM010000040">
    <property type="protein sequence ID" value="MCU5777802.1"/>
    <property type="molecule type" value="Genomic_DNA"/>
</dbReference>
<dbReference type="AlphaFoldDB" id="A0A9J6PKA2"/>
<dbReference type="Proteomes" id="UP001064262">
    <property type="component" value="Unassembled WGS sequence"/>
</dbReference>
<reference evidence="1" key="1">
    <citation type="submission" date="2022-09" db="EMBL/GenBank/DDBJ databases">
        <title>Winslowiella arboricola sp. nov., isolated from bleeding cankers on broadleaf hosts.</title>
        <authorList>
            <person name="Brady C."/>
            <person name="Kaur S."/>
            <person name="Crampton B."/>
            <person name="Maddock D."/>
            <person name="Arnold D."/>
            <person name="Denman S."/>
        </authorList>
    </citation>
    <scope>NUCLEOTIDE SEQUENCE</scope>
    <source>
        <strain evidence="1">BAC 15a-03b</strain>
    </source>
</reference>
<accession>A0A9J6PKA2</accession>
<organism evidence="1 2">
    <name type="scientific">Winslowiella arboricola</name>
    <dbReference type="NCBI Taxonomy" id="2978220"/>
    <lineage>
        <taxon>Bacteria</taxon>
        <taxon>Pseudomonadati</taxon>
        <taxon>Pseudomonadota</taxon>
        <taxon>Gammaproteobacteria</taxon>
        <taxon>Enterobacterales</taxon>
        <taxon>Erwiniaceae</taxon>
        <taxon>Winslowiella</taxon>
    </lineage>
</organism>
<proteinExistence type="predicted"/>
<protein>
    <submittedName>
        <fullName evidence="1">Type IV secretion protein Rhs</fullName>
    </submittedName>
</protein>
<keyword evidence="2" id="KW-1185">Reference proteome</keyword>
<evidence type="ECO:0000313" key="2">
    <source>
        <dbReference type="Proteomes" id="UP001064262"/>
    </source>
</evidence>
<name>A0A9J6PKA2_9GAMM</name>
<evidence type="ECO:0000313" key="1">
    <source>
        <dbReference type="EMBL" id="MCU5777802.1"/>
    </source>
</evidence>
<dbReference type="RefSeq" id="WP_267142465.1">
    <property type="nucleotide sequence ID" value="NZ_JAODIL010000069.1"/>
</dbReference>
<sequence length="176" mass="20569">MEEQKEGSLRLLTLNEVKLAKSVFGDSIEYPKVWIHHDSYLPFGLQNKDTAMTPNGELYFRQHYRSDFAVTAPPLQHLFIHEMSHVWQRSRGMNVIARGLMSWAVSYRYSLDGRPVRRYPMEQQAQIIADYFILNAHGYMVWNNLRNSGDITLDGDITEAVIKQQYQKAMQNFPWG</sequence>